<dbReference type="EMBL" id="LLXJ01012404">
    <property type="protein sequence ID" value="PKB92086.1"/>
    <property type="molecule type" value="Genomic_DNA"/>
</dbReference>
<dbReference type="Proteomes" id="UP000232722">
    <property type="component" value="Unassembled WGS sequence"/>
</dbReference>
<protein>
    <recommendedName>
        <fullName evidence="3">F-box domain-containing protein</fullName>
    </recommendedName>
</protein>
<accession>A0A2N0NBY5</accession>
<gene>
    <name evidence="1" type="ORF">RhiirA5_446105</name>
</gene>
<proteinExistence type="predicted"/>
<dbReference type="AlphaFoldDB" id="A0A2N0NBY5"/>
<feature type="non-terminal residue" evidence="1">
    <location>
        <position position="186"/>
    </location>
</feature>
<name>A0A2N0NBY5_9GLOM</name>
<organism evidence="1 2">
    <name type="scientific">Rhizophagus irregularis</name>
    <dbReference type="NCBI Taxonomy" id="588596"/>
    <lineage>
        <taxon>Eukaryota</taxon>
        <taxon>Fungi</taxon>
        <taxon>Fungi incertae sedis</taxon>
        <taxon>Mucoromycota</taxon>
        <taxon>Glomeromycotina</taxon>
        <taxon>Glomeromycetes</taxon>
        <taxon>Glomerales</taxon>
        <taxon>Glomeraceae</taxon>
        <taxon>Rhizophagus</taxon>
    </lineage>
</organism>
<evidence type="ECO:0008006" key="3">
    <source>
        <dbReference type="Google" id="ProtNLM"/>
    </source>
</evidence>
<reference evidence="1 2" key="1">
    <citation type="submission" date="2016-04" db="EMBL/GenBank/DDBJ databases">
        <title>Genome analyses suggest a sexual origin of heterokaryosis in a supposedly ancient asexual fungus.</title>
        <authorList>
            <person name="Ropars J."/>
            <person name="Sedzielewska K."/>
            <person name="Noel J."/>
            <person name="Charron P."/>
            <person name="Farinelli L."/>
            <person name="Marton T."/>
            <person name="Kruger M."/>
            <person name="Pelin A."/>
            <person name="Brachmann A."/>
            <person name="Corradi N."/>
        </authorList>
    </citation>
    <scope>NUCLEOTIDE SEQUENCE [LARGE SCALE GENOMIC DNA]</scope>
    <source>
        <strain evidence="1 2">A5</strain>
    </source>
</reference>
<evidence type="ECO:0000313" key="1">
    <source>
        <dbReference type="EMBL" id="PKB92086.1"/>
    </source>
</evidence>
<comment type="caution">
    <text evidence="1">The sequence shown here is derived from an EMBL/GenBank/DDBJ whole genome shotgun (WGS) entry which is preliminary data.</text>
</comment>
<reference evidence="1 2" key="2">
    <citation type="submission" date="2017-09" db="EMBL/GenBank/DDBJ databases">
        <title>Extensive intraspecific genome diversity in a model arbuscular mycorrhizal fungus.</title>
        <authorList>
            <person name="Chen E.C."/>
            <person name="Morin E."/>
            <person name="Beaudet D."/>
            <person name="Noel J."/>
            <person name="Ndikumana S."/>
            <person name="Charron P."/>
            <person name="St-Onge C."/>
            <person name="Giorgi J."/>
            <person name="Grigoriev I.V."/>
            <person name="Roux C."/>
            <person name="Martin F.M."/>
            <person name="Corradi N."/>
        </authorList>
    </citation>
    <scope>NUCLEOTIDE SEQUENCE [LARGE SCALE GENOMIC DNA]</scope>
    <source>
        <strain evidence="1 2">A5</strain>
    </source>
</reference>
<evidence type="ECO:0000313" key="2">
    <source>
        <dbReference type="Proteomes" id="UP000232722"/>
    </source>
</evidence>
<sequence length="186" mass="22249">MSLPYLIDDCVYDILQYLQNDGTTLFNCLLVNRFWCKTTIPLLYTNPFVIISKKKYMIISTIILCFNKEEILQLKNQLGINQINNNNNNIDYEEHKPLFEYLKYLEDYNHSKIKSFIIMFINYNLGLSIFTDKMYEDIILIFHQSILRQSRNIKQLDISLHLFYKQGFKNFNVQNFISNLTKLKSL</sequence>